<evidence type="ECO:0000313" key="3">
    <source>
        <dbReference type="Proteomes" id="UP000821866"/>
    </source>
</evidence>
<gene>
    <name evidence="2" type="ORF">HPB51_010129</name>
</gene>
<dbReference type="EMBL" id="JABSTU010000001">
    <property type="protein sequence ID" value="KAH8040349.1"/>
    <property type="molecule type" value="Genomic_DNA"/>
</dbReference>
<dbReference type="VEuPathDB" id="VectorBase:LOC119159364"/>
<reference evidence="2" key="1">
    <citation type="journal article" date="2020" name="Cell">
        <title>Large-Scale Comparative Analyses of Tick Genomes Elucidate Their Genetic Diversity and Vector Capacities.</title>
        <authorList>
            <consortium name="Tick Genome and Microbiome Consortium (TIGMIC)"/>
            <person name="Jia N."/>
            <person name="Wang J."/>
            <person name="Shi W."/>
            <person name="Du L."/>
            <person name="Sun Y."/>
            <person name="Zhan W."/>
            <person name="Jiang J.F."/>
            <person name="Wang Q."/>
            <person name="Zhang B."/>
            <person name="Ji P."/>
            <person name="Bell-Sakyi L."/>
            <person name="Cui X.M."/>
            <person name="Yuan T.T."/>
            <person name="Jiang B.G."/>
            <person name="Yang W.F."/>
            <person name="Lam T.T."/>
            <person name="Chang Q.C."/>
            <person name="Ding S.J."/>
            <person name="Wang X.J."/>
            <person name="Zhu J.G."/>
            <person name="Ruan X.D."/>
            <person name="Zhao L."/>
            <person name="Wei J.T."/>
            <person name="Ye R.Z."/>
            <person name="Que T.C."/>
            <person name="Du C.H."/>
            <person name="Zhou Y.H."/>
            <person name="Cheng J.X."/>
            <person name="Dai P.F."/>
            <person name="Guo W.B."/>
            <person name="Han X.H."/>
            <person name="Huang E.J."/>
            <person name="Li L.F."/>
            <person name="Wei W."/>
            <person name="Gao Y.C."/>
            <person name="Liu J.Z."/>
            <person name="Shao H.Z."/>
            <person name="Wang X."/>
            <person name="Wang C.C."/>
            <person name="Yang T.C."/>
            <person name="Huo Q.B."/>
            <person name="Li W."/>
            <person name="Chen H.Y."/>
            <person name="Chen S.E."/>
            <person name="Zhou L.G."/>
            <person name="Ni X.B."/>
            <person name="Tian J.H."/>
            <person name="Sheng Y."/>
            <person name="Liu T."/>
            <person name="Pan Y.S."/>
            <person name="Xia L.Y."/>
            <person name="Li J."/>
            <person name="Zhao F."/>
            <person name="Cao W.C."/>
        </authorList>
    </citation>
    <scope>NUCLEOTIDE SEQUENCE</scope>
    <source>
        <strain evidence="2">Rmic-2018</strain>
    </source>
</reference>
<dbReference type="Proteomes" id="UP000821866">
    <property type="component" value="Chromosome 1"/>
</dbReference>
<dbReference type="CDD" id="cd20805">
    <property type="entry name" value="C1_DGK_rpt2"/>
    <property type="match status" value="1"/>
</dbReference>
<accession>A0A9J6F1Z6</accession>
<comment type="caution">
    <text evidence="2">The sequence shown here is derived from an EMBL/GenBank/DDBJ whole genome shotgun (WGS) entry which is preliminary data.</text>
</comment>
<name>A0A9J6F1Z6_RHIMP</name>
<dbReference type="AlphaFoldDB" id="A0A9J6F1Z6"/>
<keyword evidence="3" id="KW-1185">Reference proteome</keyword>
<evidence type="ECO:0000256" key="1">
    <source>
        <dbReference type="SAM" id="MobiDB-lite"/>
    </source>
</evidence>
<evidence type="ECO:0000313" key="2">
    <source>
        <dbReference type="EMBL" id="KAH8040349.1"/>
    </source>
</evidence>
<protein>
    <submittedName>
        <fullName evidence="2">Uncharacterized protein</fullName>
    </submittedName>
</protein>
<sequence length="330" mass="36227">MTSHSLVICGVVVNPYGDAITVSEREEEEETTISILPRFRTQTPPEIQVDLVGSRTPSPEEVVTYIVPEPSTRKKVVVLHEEPSESDGETSTDASPDSSPHAKLISEPPSQQQDCQAIADLKNDPELREFAVAYIKGILEQAQVLAQERAPEKAEELVTAIIRRLRNVPHGSSMIALFFREHGVEEGCRALVLPHPSRRDPLSPHRLPVRRPEAAAALKPPLVLPLSSSCRVCKLPAISSSSTTGHRCAPWCSRLLGALSLLPRMSAPRASLCTIRVRRFLVGLGTHRGCGSETLSRSGFLATLDGPELCRQVRAEQCVLQRERRLAVEE</sequence>
<proteinExistence type="predicted"/>
<feature type="region of interest" description="Disordered" evidence="1">
    <location>
        <begin position="79"/>
        <end position="113"/>
    </location>
</feature>
<reference evidence="2" key="2">
    <citation type="submission" date="2021-09" db="EMBL/GenBank/DDBJ databases">
        <authorList>
            <person name="Jia N."/>
            <person name="Wang J."/>
            <person name="Shi W."/>
            <person name="Du L."/>
            <person name="Sun Y."/>
            <person name="Zhan W."/>
            <person name="Jiang J."/>
            <person name="Wang Q."/>
            <person name="Zhang B."/>
            <person name="Ji P."/>
            <person name="Sakyi L.B."/>
            <person name="Cui X."/>
            <person name="Yuan T."/>
            <person name="Jiang B."/>
            <person name="Yang W."/>
            <person name="Lam T.T.-Y."/>
            <person name="Chang Q."/>
            <person name="Ding S."/>
            <person name="Wang X."/>
            <person name="Zhu J."/>
            <person name="Ruan X."/>
            <person name="Zhao L."/>
            <person name="Wei J."/>
            <person name="Que T."/>
            <person name="Du C."/>
            <person name="Cheng J."/>
            <person name="Dai P."/>
            <person name="Han X."/>
            <person name="Huang E."/>
            <person name="Gao Y."/>
            <person name="Liu J."/>
            <person name="Shao H."/>
            <person name="Ye R."/>
            <person name="Li L."/>
            <person name="Wei W."/>
            <person name="Wang X."/>
            <person name="Wang C."/>
            <person name="Huo Q."/>
            <person name="Li W."/>
            <person name="Guo W."/>
            <person name="Chen H."/>
            <person name="Chen S."/>
            <person name="Zhou L."/>
            <person name="Zhou L."/>
            <person name="Ni X."/>
            <person name="Tian J."/>
            <person name="Zhou Y."/>
            <person name="Sheng Y."/>
            <person name="Liu T."/>
            <person name="Pan Y."/>
            <person name="Xia L."/>
            <person name="Li J."/>
            <person name="Zhao F."/>
            <person name="Cao W."/>
        </authorList>
    </citation>
    <scope>NUCLEOTIDE SEQUENCE</scope>
    <source>
        <strain evidence="2">Rmic-2018</strain>
        <tissue evidence="2">Larvae</tissue>
    </source>
</reference>
<organism evidence="2 3">
    <name type="scientific">Rhipicephalus microplus</name>
    <name type="common">Cattle tick</name>
    <name type="synonym">Boophilus microplus</name>
    <dbReference type="NCBI Taxonomy" id="6941"/>
    <lineage>
        <taxon>Eukaryota</taxon>
        <taxon>Metazoa</taxon>
        <taxon>Ecdysozoa</taxon>
        <taxon>Arthropoda</taxon>
        <taxon>Chelicerata</taxon>
        <taxon>Arachnida</taxon>
        <taxon>Acari</taxon>
        <taxon>Parasitiformes</taxon>
        <taxon>Ixodida</taxon>
        <taxon>Ixodoidea</taxon>
        <taxon>Ixodidae</taxon>
        <taxon>Rhipicephalinae</taxon>
        <taxon>Rhipicephalus</taxon>
        <taxon>Boophilus</taxon>
    </lineage>
</organism>